<feature type="region of interest" description="Disordered" evidence="1">
    <location>
        <begin position="197"/>
        <end position="248"/>
    </location>
</feature>
<protein>
    <submittedName>
        <fullName evidence="2">Uncharacterized protein MANES_18G011900</fullName>
    </submittedName>
</protein>
<name>A0A2P2QLL1_RHIMU</name>
<dbReference type="PANTHER" id="PTHR33670:SF14">
    <property type="entry name" value="T20H2.15 PROTEIN"/>
    <property type="match status" value="1"/>
</dbReference>
<accession>A0A2P2QLL1</accession>
<dbReference type="PANTHER" id="PTHR33670">
    <property type="entry name" value="SPLICING FACTOR, PROLINE- AND GLUTAMINE-RICH-LIKE"/>
    <property type="match status" value="1"/>
</dbReference>
<feature type="region of interest" description="Disordered" evidence="1">
    <location>
        <begin position="82"/>
        <end position="149"/>
    </location>
</feature>
<proteinExistence type="predicted"/>
<feature type="region of interest" description="Disordered" evidence="1">
    <location>
        <begin position="1"/>
        <end position="69"/>
    </location>
</feature>
<dbReference type="AlphaFoldDB" id="A0A2P2QLL1"/>
<evidence type="ECO:0000256" key="1">
    <source>
        <dbReference type="SAM" id="MobiDB-lite"/>
    </source>
</evidence>
<evidence type="ECO:0000313" key="2">
    <source>
        <dbReference type="EMBL" id="MBX67883.1"/>
    </source>
</evidence>
<organism evidence="2">
    <name type="scientific">Rhizophora mucronata</name>
    <name type="common">Asiatic mangrove</name>
    <dbReference type="NCBI Taxonomy" id="61149"/>
    <lineage>
        <taxon>Eukaryota</taxon>
        <taxon>Viridiplantae</taxon>
        <taxon>Streptophyta</taxon>
        <taxon>Embryophyta</taxon>
        <taxon>Tracheophyta</taxon>
        <taxon>Spermatophyta</taxon>
        <taxon>Magnoliopsida</taxon>
        <taxon>eudicotyledons</taxon>
        <taxon>Gunneridae</taxon>
        <taxon>Pentapetalae</taxon>
        <taxon>rosids</taxon>
        <taxon>fabids</taxon>
        <taxon>Malpighiales</taxon>
        <taxon>Rhizophoraceae</taxon>
        <taxon>Rhizophora</taxon>
    </lineage>
</organism>
<sequence length="248" mass="26820">MEAIFGQSSAAPYYQQVKNTPKRNRHGSRSFISRSGESLPLSDRRSNVNHGGGNVLLGPPPPSSLSFSYPPSLPALFHTFHQQNPQQQPPLLPLPVSMPQSSLSSLGRRLSCPPTSRKNSRNRDHSLTPKKSKQPTKTVEPRPDGKLVNNVVEASEPLGPDPSDLPKDVSKVLSSLSSSLPCNGISRRSLGVEDLDKLSGSVHTPSPHPSSLPLPKFSVRRPKLVSRTTEAGVDDGATDSLRRLLRLG</sequence>
<dbReference type="EMBL" id="GGEC01087399">
    <property type="protein sequence ID" value="MBX67883.1"/>
    <property type="molecule type" value="Transcribed_RNA"/>
</dbReference>
<feature type="compositionally biased region" description="Low complexity" evidence="1">
    <location>
        <begin position="94"/>
        <end position="111"/>
    </location>
</feature>
<feature type="compositionally biased region" description="Polar residues" evidence="1">
    <location>
        <begin position="1"/>
        <end position="10"/>
    </location>
</feature>
<reference evidence="2" key="1">
    <citation type="submission" date="2018-02" db="EMBL/GenBank/DDBJ databases">
        <title>Rhizophora mucronata_Transcriptome.</title>
        <authorList>
            <person name="Meera S.P."/>
            <person name="Sreeshan A."/>
            <person name="Augustine A."/>
        </authorList>
    </citation>
    <scope>NUCLEOTIDE SEQUENCE</scope>
    <source>
        <tissue evidence="2">Leaf</tissue>
    </source>
</reference>